<dbReference type="InterPro" id="IPR027417">
    <property type="entry name" value="P-loop_NTPase"/>
</dbReference>
<feature type="domain" description="ABC transporter" evidence="12">
    <location>
        <begin position="38"/>
        <end position="273"/>
    </location>
</feature>
<comment type="similarity">
    <text evidence="2">Belongs to the ABC transporter superfamily.</text>
</comment>
<dbReference type="FunFam" id="3.40.50.300:FF:000127">
    <property type="entry name" value="Ribose import ATP-binding protein RbsA"/>
    <property type="match status" value="1"/>
</dbReference>
<dbReference type="AlphaFoldDB" id="A0A560LSN7"/>
<reference evidence="13 14" key="1">
    <citation type="submission" date="2019-06" db="EMBL/GenBank/DDBJ databases">
        <title>Genomic Encyclopedia of Type Strains, Phase IV (KMG-V): Genome sequencing to study the core and pangenomes of soil and plant-associated prokaryotes.</title>
        <authorList>
            <person name="Whitman W."/>
        </authorList>
    </citation>
    <scope>NUCLEOTIDE SEQUENCE [LARGE SCALE GENOMIC DNA]</scope>
    <source>
        <strain evidence="13 14">BR 10355</strain>
    </source>
</reference>
<evidence type="ECO:0000256" key="10">
    <source>
        <dbReference type="ARBA" id="ARBA00023136"/>
    </source>
</evidence>
<dbReference type="CDD" id="cd03215">
    <property type="entry name" value="ABC_Carb_Monos_II"/>
    <property type="match status" value="1"/>
</dbReference>
<dbReference type="SUPFAM" id="SSF52540">
    <property type="entry name" value="P-loop containing nucleoside triphosphate hydrolases"/>
    <property type="match status" value="2"/>
</dbReference>
<dbReference type="GO" id="GO:0005524">
    <property type="term" value="F:ATP binding"/>
    <property type="evidence" value="ECO:0007669"/>
    <property type="project" value="UniProtKB-KW"/>
</dbReference>
<comment type="caution">
    <text evidence="13">The sequence shown here is derived from an EMBL/GenBank/DDBJ whole genome shotgun (WGS) entry which is preliminary data.</text>
</comment>
<sequence length="536" mass="58907">MASRPNGRGGSEAPARLLTATETRMNVEIDSKPATPLLQLRGISKRFTGVRALDRIDLDVRAGELHVLFGENGAGKSTLINVVSGTFPPDEGTFHFGGEEIHHLTPQRAREIGISPVFQEFSLIPSLTVEENLFLGREVTRGGVLHSREMRKRASALIDELGFDLDPAQRIDDLSRAHQQMAEIAKALLGRVRLLILDEPTASLTERETGRLFELIARLKSQNVGLIYVSHRMREIRALADRVTVLRDGRHIRTLDAATSTDGELVELMTGRTIDLLFPTITHQPDKVMVEVENLTLADGSVRDVNFHARSGEITGIAGLVGCGKSELIRAIYGIERTSSGVIRIDDAPYEFPTPRHSLKRGVAYFPANRIAEGLALSRPIRENASMTGLDLPAFARFGVLRQAAERVTIAGIMEQLQLRPPNIERSAGALSGGNRQKVMLGRALTRELTVFLFDEPSVGIDVGAKLEVYEFMKRLVETGAAVIVVSSELPEVLALSNRLYVMHQGRIAAELTGAERTEQNVLSSFFREHLTAEVA</sequence>
<keyword evidence="3" id="KW-0813">Transport</keyword>
<dbReference type="Gene3D" id="3.40.50.300">
    <property type="entry name" value="P-loop containing nucleotide triphosphate hydrolases"/>
    <property type="match status" value="2"/>
</dbReference>
<feature type="domain" description="ABC transporter" evidence="12">
    <location>
        <begin position="271"/>
        <end position="530"/>
    </location>
</feature>
<gene>
    <name evidence="13" type="ORF">FBZ93_106371</name>
</gene>
<keyword evidence="10" id="KW-0472">Membrane</keyword>
<keyword evidence="14" id="KW-1185">Reference proteome</keyword>
<evidence type="ECO:0000256" key="1">
    <source>
        <dbReference type="ARBA" id="ARBA00004202"/>
    </source>
</evidence>
<dbReference type="InterPro" id="IPR003439">
    <property type="entry name" value="ABC_transporter-like_ATP-bd"/>
</dbReference>
<keyword evidence="7" id="KW-0547">Nucleotide-binding</keyword>
<evidence type="ECO:0000256" key="6">
    <source>
        <dbReference type="ARBA" id="ARBA00022737"/>
    </source>
</evidence>
<keyword evidence="6" id="KW-0677">Repeat</keyword>
<name>A0A560LSN7_9BRAD</name>
<evidence type="ECO:0000256" key="2">
    <source>
        <dbReference type="ARBA" id="ARBA00005417"/>
    </source>
</evidence>
<dbReference type="Pfam" id="PF00005">
    <property type="entry name" value="ABC_tran"/>
    <property type="match status" value="2"/>
</dbReference>
<evidence type="ECO:0000256" key="8">
    <source>
        <dbReference type="ARBA" id="ARBA00022840"/>
    </source>
</evidence>
<evidence type="ECO:0000259" key="12">
    <source>
        <dbReference type="PROSITE" id="PS50893"/>
    </source>
</evidence>
<evidence type="ECO:0000256" key="11">
    <source>
        <dbReference type="ARBA" id="ARBA00024722"/>
    </source>
</evidence>
<keyword evidence="5" id="KW-0762">Sugar transport</keyword>
<comment type="function">
    <text evidence="11">Involved in beta-(1--&gt;2)glucan export. Transmembrane domains (TMD) form a pore in the inner membrane and the ATP-binding domain (NBD) is responsible for energy generation.</text>
</comment>
<dbReference type="InterPro" id="IPR003593">
    <property type="entry name" value="AAA+_ATPase"/>
</dbReference>
<evidence type="ECO:0000256" key="3">
    <source>
        <dbReference type="ARBA" id="ARBA00022448"/>
    </source>
</evidence>
<keyword evidence="8 13" id="KW-0067">ATP-binding</keyword>
<dbReference type="InterPro" id="IPR017871">
    <property type="entry name" value="ABC_transporter-like_CS"/>
</dbReference>
<comment type="subcellular location">
    <subcellularLocation>
        <location evidence="1">Cell membrane</location>
        <topology evidence="1">Peripheral membrane protein</topology>
    </subcellularLocation>
</comment>
<dbReference type="CDD" id="cd03216">
    <property type="entry name" value="ABC_Carb_Monos_I"/>
    <property type="match status" value="1"/>
</dbReference>
<evidence type="ECO:0000256" key="7">
    <source>
        <dbReference type="ARBA" id="ARBA00022741"/>
    </source>
</evidence>
<evidence type="ECO:0000256" key="9">
    <source>
        <dbReference type="ARBA" id="ARBA00022967"/>
    </source>
</evidence>
<dbReference type="PANTHER" id="PTHR43790:SF9">
    <property type="entry name" value="GALACTOFURANOSE TRANSPORTER ATP-BINDING PROTEIN YTFR"/>
    <property type="match status" value="1"/>
</dbReference>
<dbReference type="InterPro" id="IPR050107">
    <property type="entry name" value="ABC_carbohydrate_import_ATPase"/>
</dbReference>
<proteinExistence type="inferred from homology"/>
<dbReference type="EMBL" id="VITY01000006">
    <property type="protein sequence ID" value="TWB98412.1"/>
    <property type="molecule type" value="Genomic_DNA"/>
</dbReference>
<dbReference type="PANTHER" id="PTHR43790">
    <property type="entry name" value="CARBOHYDRATE TRANSPORT ATP-BINDING PROTEIN MG119-RELATED"/>
    <property type="match status" value="1"/>
</dbReference>
<dbReference type="PROSITE" id="PS50893">
    <property type="entry name" value="ABC_TRANSPORTER_2"/>
    <property type="match status" value="2"/>
</dbReference>
<evidence type="ECO:0000256" key="4">
    <source>
        <dbReference type="ARBA" id="ARBA00022475"/>
    </source>
</evidence>
<protein>
    <submittedName>
        <fullName evidence="13">Monosaccharide ABC transporter ATP-binding protein (CUT2 family)</fullName>
    </submittedName>
</protein>
<organism evidence="13 14">
    <name type="scientific">Bradyrhizobium macuxiense</name>
    <dbReference type="NCBI Taxonomy" id="1755647"/>
    <lineage>
        <taxon>Bacteria</taxon>
        <taxon>Pseudomonadati</taxon>
        <taxon>Pseudomonadota</taxon>
        <taxon>Alphaproteobacteria</taxon>
        <taxon>Hyphomicrobiales</taxon>
        <taxon>Nitrobacteraceae</taxon>
        <taxon>Bradyrhizobium</taxon>
    </lineage>
</organism>
<dbReference type="GO" id="GO:0005886">
    <property type="term" value="C:plasma membrane"/>
    <property type="evidence" value="ECO:0007669"/>
    <property type="project" value="UniProtKB-SubCell"/>
</dbReference>
<evidence type="ECO:0000256" key="5">
    <source>
        <dbReference type="ARBA" id="ARBA00022597"/>
    </source>
</evidence>
<accession>A0A560LSN7</accession>
<keyword evidence="9" id="KW-1278">Translocase</keyword>
<dbReference type="Proteomes" id="UP000321304">
    <property type="component" value="Unassembled WGS sequence"/>
</dbReference>
<evidence type="ECO:0000313" key="13">
    <source>
        <dbReference type="EMBL" id="TWB98412.1"/>
    </source>
</evidence>
<keyword evidence="4" id="KW-1003">Cell membrane</keyword>
<dbReference type="SMART" id="SM00382">
    <property type="entry name" value="AAA"/>
    <property type="match status" value="2"/>
</dbReference>
<evidence type="ECO:0000313" key="14">
    <source>
        <dbReference type="Proteomes" id="UP000321304"/>
    </source>
</evidence>
<dbReference type="GO" id="GO:0016887">
    <property type="term" value="F:ATP hydrolysis activity"/>
    <property type="evidence" value="ECO:0007669"/>
    <property type="project" value="InterPro"/>
</dbReference>
<dbReference type="PROSITE" id="PS00211">
    <property type="entry name" value="ABC_TRANSPORTER_1"/>
    <property type="match status" value="1"/>
</dbReference>